<feature type="region of interest" description="Disordered" evidence="1">
    <location>
        <begin position="1"/>
        <end position="88"/>
    </location>
</feature>
<comment type="caution">
    <text evidence="2">The sequence shown here is derived from an EMBL/GenBank/DDBJ whole genome shotgun (WGS) entry which is preliminary data.</text>
</comment>
<dbReference type="GeneID" id="31018704"/>
<sequence length="255" mass="28080">MENSTAAPPAPISYAAMLKRTSPGPAARPSLPPSPPLSPPSSPPSSLSPLARESIPSFSSPPTASPSPPPSPQPSPSSPGNDNTAAKEPHWAFPGRLAWLDFGKIGPSSIIRQRLRCQERVDGFEGHPVLIWGGPDEDGIVRIIPITSFGGQRAEQKWEKMREGLAKKEKLQQLLLLGNGEEEPHLGTETLLFERPIQLRKRSYLHIQQGAFKLEVDCLQPYTVGGESDIILAESAMRYIFEQLTRWVWSALWRR</sequence>
<evidence type="ECO:0000313" key="3">
    <source>
        <dbReference type="Proteomes" id="UP000183809"/>
    </source>
</evidence>
<name>A0A1J9QM10_9PEZI</name>
<feature type="compositionally biased region" description="Pro residues" evidence="1">
    <location>
        <begin position="30"/>
        <end position="43"/>
    </location>
</feature>
<dbReference type="RefSeq" id="XP_020126202.1">
    <property type="nucleotide sequence ID" value="XM_020278443.1"/>
</dbReference>
<feature type="compositionally biased region" description="Pro residues" evidence="1">
    <location>
        <begin position="63"/>
        <end position="77"/>
    </location>
</feature>
<dbReference type="OrthoDB" id="3537171at2759"/>
<dbReference type="EMBL" id="MNUE01000069">
    <property type="protein sequence ID" value="OJD29942.1"/>
    <property type="molecule type" value="Genomic_DNA"/>
</dbReference>
<feature type="compositionally biased region" description="Low complexity" evidence="1">
    <location>
        <begin position="44"/>
        <end position="62"/>
    </location>
</feature>
<accession>A0A1J9QM10</accession>
<proteinExistence type="predicted"/>
<gene>
    <name evidence="2" type="ORF">BKCO1_6900024</name>
</gene>
<dbReference type="AlphaFoldDB" id="A0A1J9QM10"/>
<keyword evidence="3" id="KW-1185">Reference proteome</keyword>
<organism evidence="2 3">
    <name type="scientific">Diplodia corticola</name>
    <dbReference type="NCBI Taxonomy" id="236234"/>
    <lineage>
        <taxon>Eukaryota</taxon>
        <taxon>Fungi</taxon>
        <taxon>Dikarya</taxon>
        <taxon>Ascomycota</taxon>
        <taxon>Pezizomycotina</taxon>
        <taxon>Dothideomycetes</taxon>
        <taxon>Dothideomycetes incertae sedis</taxon>
        <taxon>Botryosphaeriales</taxon>
        <taxon>Botryosphaeriaceae</taxon>
        <taxon>Diplodia</taxon>
    </lineage>
</organism>
<evidence type="ECO:0000313" key="2">
    <source>
        <dbReference type="EMBL" id="OJD29942.1"/>
    </source>
</evidence>
<evidence type="ECO:0000256" key="1">
    <source>
        <dbReference type="SAM" id="MobiDB-lite"/>
    </source>
</evidence>
<dbReference type="Proteomes" id="UP000183809">
    <property type="component" value="Unassembled WGS sequence"/>
</dbReference>
<protein>
    <submittedName>
        <fullName evidence="2">Uncharacterized protein</fullName>
    </submittedName>
</protein>
<reference evidence="2 3" key="1">
    <citation type="submission" date="2016-10" db="EMBL/GenBank/DDBJ databases">
        <title>Proteomics and genomics reveal pathogen-plant mechanisms compatible with a hemibiotrophic lifestyle of Diplodia corticola.</title>
        <authorList>
            <person name="Fernandes I."/>
            <person name="De Jonge R."/>
            <person name="Van De Peer Y."/>
            <person name="Devreese B."/>
            <person name="Alves A."/>
            <person name="Esteves A.C."/>
        </authorList>
    </citation>
    <scope>NUCLEOTIDE SEQUENCE [LARGE SCALE GENOMIC DNA]</scope>
    <source>
        <strain evidence="2 3">CBS 112549</strain>
    </source>
</reference>